<organism evidence="1 2">
    <name type="scientific">Phlebia brevispora</name>
    <dbReference type="NCBI Taxonomy" id="194682"/>
    <lineage>
        <taxon>Eukaryota</taxon>
        <taxon>Fungi</taxon>
        <taxon>Dikarya</taxon>
        <taxon>Basidiomycota</taxon>
        <taxon>Agaricomycotina</taxon>
        <taxon>Agaricomycetes</taxon>
        <taxon>Polyporales</taxon>
        <taxon>Meruliaceae</taxon>
        <taxon>Phlebia</taxon>
    </lineage>
</organism>
<gene>
    <name evidence="1" type="ORF">NM688_g6966</name>
</gene>
<comment type="caution">
    <text evidence="1">The sequence shown here is derived from an EMBL/GenBank/DDBJ whole genome shotgun (WGS) entry which is preliminary data.</text>
</comment>
<accession>A0ACC1SAH6</accession>
<proteinExistence type="predicted"/>
<evidence type="ECO:0000313" key="2">
    <source>
        <dbReference type="Proteomes" id="UP001148662"/>
    </source>
</evidence>
<protein>
    <submittedName>
        <fullName evidence="1">Uncharacterized protein</fullName>
    </submittedName>
</protein>
<name>A0ACC1SAH6_9APHY</name>
<evidence type="ECO:0000313" key="1">
    <source>
        <dbReference type="EMBL" id="KAJ3535527.1"/>
    </source>
</evidence>
<sequence length="497" mass="54794">MPVAALSFGSLGDITEVVHILYELKEAVIDGVGAYTEYQEAMESLDRFISGLETLGHLQARTNSMSNTGDVAALTGQRIPSPESLAIEQINKSLEATKRIAADFQVRLRRYDARWVLSSPRKDLDAMRSKLSYENGIIHSAMSGLLTHILLTGLMALDTTIKDTLSRVPRSPGEVSFLILIDMMNERRHVPMYLCGTREEFHGFLLFVFRQTACLTFIQRHDYDLDREGHMNENITVAAWEELARPNVTVTMAAIMRMYEGALERGCCPQCRKPSLSGGSTAKCQYCTTSWSEVTFPEDEVVKEGNAVLGCDRYEEVQFLKRIKTIWVRARRALSSSHLGSDDNPPAASHQDYEEERHQASVPSGISAMLAGSKPSAGSEGLRAPGELGQPGGSGGSGGLKEVGGMRLGRNPHSEGLGRFEHTIKLNDLLQRSYGARALTWETFYYGPAHSSHMVAVAYINGVEYGRGSAWTLHVAREQAAGLAYHALYNQIYNGIP</sequence>
<keyword evidence="2" id="KW-1185">Reference proteome</keyword>
<reference evidence="1" key="1">
    <citation type="submission" date="2022-07" db="EMBL/GenBank/DDBJ databases">
        <title>Genome Sequence of Phlebia brevispora.</title>
        <authorList>
            <person name="Buettner E."/>
        </authorList>
    </citation>
    <scope>NUCLEOTIDE SEQUENCE</scope>
    <source>
        <strain evidence="1">MPL23</strain>
    </source>
</reference>
<dbReference type="EMBL" id="JANHOG010001533">
    <property type="protein sequence ID" value="KAJ3535527.1"/>
    <property type="molecule type" value="Genomic_DNA"/>
</dbReference>
<dbReference type="Proteomes" id="UP001148662">
    <property type="component" value="Unassembled WGS sequence"/>
</dbReference>